<evidence type="ECO:0000313" key="3">
    <source>
        <dbReference type="EMBL" id="EYE92683.1"/>
    </source>
</evidence>
<accession>A0A017S6M4</accession>
<dbReference type="GeneID" id="63697711"/>
<keyword evidence="2" id="KW-0472">Membrane</keyword>
<dbReference type="EMBL" id="KK088435">
    <property type="protein sequence ID" value="EYE92683.1"/>
    <property type="molecule type" value="Genomic_DNA"/>
</dbReference>
<protein>
    <submittedName>
        <fullName evidence="3">Uncharacterized protein</fullName>
    </submittedName>
</protein>
<feature type="transmembrane region" description="Helical" evidence="2">
    <location>
        <begin position="12"/>
        <end position="34"/>
    </location>
</feature>
<dbReference type="PANTHER" id="PTHR39605:SF1">
    <property type="entry name" value="MAJOR FACILITATOR SUPERFAMILY (MFS) PROFILE DOMAIN-CONTAINING PROTEIN"/>
    <property type="match status" value="1"/>
</dbReference>
<proteinExistence type="predicted"/>
<evidence type="ECO:0000256" key="2">
    <source>
        <dbReference type="SAM" id="Phobius"/>
    </source>
</evidence>
<dbReference type="RefSeq" id="XP_040636371.1">
    <property type="nucleotide sequence ID" value="XM_040782587.1"/>
</dbReference>
<evidence type="ECO:0000256" key="1">
    <source>
        <dbReference type="SAM" id="MobiDB-lite"/>
    </source>
</evidence>
<gene>
    <name evidence="3" type="ORF">EURHEDRAFT_415042</name>
</gene>
<dbReference type="Proteomes" id="UP000019804">
    <property type="component" value="Unassembled WGS sequence"/>
</dbReference>
<dbReference type="AlphaFoldDB" id="A0A017S6M4"/>
<feature type="region of interest" description="Disordered" evidence="1">
    <location>
        <begin position="150"/>
        <end position="177"/>
    </location>
</feature>
<dbReference type="PANTHER" id="PTHR39605">
    <property type="entry name" value="MAJOR FACILITATOR SUPERFAMILY (MFS) PROFILE DOMAIN-CONTAINING PROTEIN"/>
    <property type="match status" value="1"/>
</dbReference>
<sequence length="177" mass="19052">MDVFYAYTYTTAGWLSVQSAALTVAPQIIMTALLDETRTPTPLEIYFARTLGFSLLTLAALVIMLTGSIPLSTTVTEAVTTDDSDPKAPYAVPTLMTSTIFQGVCAFYAYTWYTFNGQAAFAVGVLGYTIAASIGLWCLLFASSHGKISRKTGADKRTTGFPFSNSEAEKKHAGKKL</sequence>
<dbReference type="OrthoDB" id="2550114at2759"/>
<dbReference type="HOGENOM" id="CLU_103432_0_0_1"/>
<evidence type="ECO:0000313" key="4">
    <source>
        <dbReference type="Proteomes" id="UP000019804"/>
    </source>
</evidence>
<feature type="transmembrane region" description="Helical" evidence="2">
    <location>
        <begin position="90"/>
        <end position="113"/>
    </location>
</feature>
<feature type="transmembrane region" description="Helical" evidence="2">
    <location>
        <begin position="46"/>
        <end position="69"/>
    </location>
</feature>
<keyword evidence="2" id="KW-0812">Transmembrane</keyword>
<keyword evidence="2" id="KW-1133">Transmembrane helix</keyword>
<dbReference type="STRING" id="1388766.A0A017S6M4"/>
<reference evidence="4" key="1">
    <citation type="journal article" date="2014" name="Nat. Commun.">
        <title>Genomic adaptations of the halophilic Dead Sea filamentous fungus Eurotium rubrum.</title>
        <authorList>
            <person name="Kis-Papo T."/>
            <person name="Weig A.R."/>
            <person name="Riley R."/>
            <person name="Persoh D."/>
            <person name="Salamov A."/>
            <person name="Sun H."/>
            <person name="Lipzen A."/>
            <person name="Wasser S.P."/>
            <person name="Rambold G."/>
            <person name="Grigoriev I.V."/>
            <person name="Nevo E."/>
        </authorList>
    </citation>
    <scope>NUCLEOTIDE SEQUENCE [LARGE SCALE GENOMIC DNA]</scope>
    <source>
        <strain evidence="4">CBS 135680</strain>
    </source>
</reference>
<feature type="transmembrane region" description="Helical" evidence="2">
    <location>
        <begin position="119"/>
        <end position="142"/>
    </location>
</feature>
<name>A0A017S6M4_ASPRC</name>
<keyword evidence="4" id="KW-1185">Reference proteome</keyword>
<organism evidence="3 4">
    <name type="scientific">Aspergillus ruber (strain CBS 135680)</name>
    <dbReference type="NCBI Taxonomy" id="1388766"/>
    <lineage>
        <taxon>Eukaryota</taxon>
        <taxon>Fungi</taxon>
        <taxon>Dikarya</taxon>
        <taxon>Ascomycota</taxon>
        <taxon>Pezizomycotina</taxon>
        <taxon>Eurotiomycetes</taxon>
        <taxon>Eurotiomycetidae</taxon>
        <taxon>Eurotiales</taxon>
        <taxon>Aspergillaceae</taxon>
        <taxon>Aspergillus</taxon>
        <taxon>Aspergillus subgen. Aspergillus</taxon>
    </lineage>
</organism>